<evidence type="ECO:0000256" key="2">
    <source>
        <dbReference type="ARBA" id="ARBA00023043"/>
    </source>
</evidence>
<feature type="domain" description="C2H2-type" evidence="5">
    <location>
        <begin position="59"/>
        <end position="87"/>
    </location>
</feature>
<dbReference type="PROSITE" id="PS50157">
    <property type="entry name" value="ZINC_FINGER_C2H2_2"/>
    <property type="match status" value="2"/>
</dbReference>
<dbReference type="SUPFAM" id="SSF48403">
    <property type="entry name" value="Ankyrin repeat"/>
    <property type="match status" value="1"/>
</dbReference>
<dbReference type="PROSITE" id="PS00028">
    <property type="entry name" value="ZINC_FINGER_C2H2_1"/>
    <property type="match status" value="2"/>
</dbReference>
<keyword evidence="4" id="KW-0863">Zinc-finger</keyword>
<keyword evidence="1" id="KW-0677">Repeat</keyword>
<dbReference type="SUPFAM" id="SSF57667">
    <property type="entry name" value="beta-beta-alpha zinc fingers"/>
    <property type="match status" value="2"/>
</dbReference>
<keyword evidence="4" id="KW-0862">Zinc</keyword>
<dbReference type="PANTHER" id="PTHR24198">
    <property type="entry name" value="ANKYRIN REPEAT AND PROTEIN KINASE DOMAIN-CONTAINING PROTEIN"/>
    <property type="match status" value="1"/>
</dbReference>
<dbReference type="Pfam" id="PF12796">
    <property type="entry name" value="Ank_2"/>
    <property type="match status" value="1"/>
</dbReference>
<keyword evidence="2 3" id="KW-0040">ANK repeat</keyword>
<evidence type="ECO:0000256" key="3">
    <source>
        <dbReference type="PROSITE-ProRule" id="PRU00023"/>
    </source>
</evidence>
<dbReference type="AlphaFoldDB" id="A0ABD2VUX8"/>
<dbReference type="GO" id="GO:0008270">
    <property type="term" value="F:zinc ion binding"/>
    <property type="evidence" value="ECO:0007669"/>
    <property type="project" value="UniProtKB-KW"/>
</dbReference>
<evidence type="ECO:0000259" key="5">
    <source>
        <dbReference type="PROSITE" id="PS50157"/>
    </source>
</evidence>
<name>A0ABD2VUX8_9HYME</name>
<protein>
    <recommendedName>
        <fullName evidence="5">C2H2-type domain-containing protein</fullName>
    </recommendedName>
</protein>
<dbReference type="Gene3D" id="1.25.40.20">
    <property type="entry name" value="Ankyrin repeat-containing domain"/>
    <property type="match status" value="1"/>
</dbReference>
<comment type="caution">
    <text evidence="6">The sequence shown here is derived from an EMBL/GenBank/DDBJ whole genome shotgun (WGS) entry which is preliminary data.</text>
</comment>
<evidence type="ECO:0000313" key="7">
    <source>
        <dbReference type="Proteomes" id="UP001627154"/>
    </source>
</evidence>
<accession>A0ABD2VUX8</accession>
<evidence type="ECO:0000256" key="1">
    <source>
        <dbReference type="ARBA" id="ARBA00022737"/>
    </source>
</evidence>
<evidence type="ECO:0000256" key="4">
    <source>
        <dbReference type="PROSITE-ProRule" id="PRU00042"/>
    </source>
</evidence>
<proteinExistence type="predicted"/>
<dbReference type="Pfam" id="PF00096">
    <property type="entry name" value="zf-C2H2"/>
    <property type="match status" value="2"/>
</dbReference>
<dbReference type="PANTHER" id="PTHR24198:SF165">
    <property type="entry name" value="ANKYRIN REPEAT-CONTAINING PROTEIN-RELATED"/>
    <property type="match status" value="1"/>
</dbReference>
<dbReference type="SMART" id="SM00248">
    <property type="entry name" value="ANK"/>
    <property type="match status" value="6"/>
</dbReference>
<reference evidence="6 7" key="1">
    <citation type="journal article" date="2024" name="bioRxiv">
        <title>A reference genome for Trichogramma kaykai: A tiny desert-dwelling parasitoid wasp with competing sex-ratio distorters.</title>
        <authorList>
            <person name="Culotta J."/>
            <person name="Lindsey A.R."/>
        </authorList>
    </citation>
    <scope>NUCLEOTIDE SEQUENCE [LARGE SCALE GENOMIC DNA]</scope>
    <source>
        <strain evidence="6 7">KSX58</strain>
    </source>
</reference>
<dbReference type="InterPro" id="IPR013087">
    <property type="entry name" value="Znf_C2H2_type"/>
</dbReference>
<gene>
    <name evidence="6" type="ORF">TKK_019941</name>
</gene>
<feature type="repeat" description="ANK" evidence="3">
    <location>
        <begin position="499"/>
        <end position="531"/>
    </location>
</feature>
<dbReference type="InterPro" id="IPR036770">
    <property type="entry name" value="Ankyrin_rpt-contain_sf"/>
</dbReference>
<dbReference type="EMBL" id="JBJJXI010000175">
    <property type="protein sequence ID" value="KAL3384347.1"/>
    <property type="molecule type" value="Genomic_DNA"/>
</dbReference>
<sequence>MEKSKKKSEEVVSNDNLREHDIVVSAEKKYICDICQEAFTQESSMITHTDTIHIEQKNYSCDKCEKQFEFRSHLSRHQISVHKSRKDFSCDQANEKLAPLVRQSLTKCDELRGLVETVRDGKDRPNVNIFISSLKQTKNSLLAHTHTQSRLNCRSPKVQRSRDRERKKSCTRALPLKMSKAGSKKKIGKNDAYPRADRVYIKMCQKLKDDPAVVGHDLLGNFRALDELDINWILTKACEDNQLKVLKFVLFRRKKKKLELPEFCLTALHVAAKNEQLDYFEMLLDIYDTTVNHKDPVSGFSHFQAACKIGQSRLAYQLLDLGIHEDLNRVAFVLTGARPDPCLLDIVLASGVPVDLSDENGDTLLGSFCRRIASSGIVATDDSKKICQGVIKVLIGHGANVNFPTRRTNVSPIQSLYFSGIREGDLQLDLLKILLEYDADVRHRDEFDETIMHYVLRREYSPEVYGKEFYVPRRDPHVSNVLRLLVNDYKADVNVENNASQTPLCLAVSTCNREAVETLLELGADPSKVTFQHFYLEPNNEHLRNLEAAQNLLDIVELLRAKDFQLDTRHEVRILRFLLGFPTTQDYFTLRYVVSLAPSVSFMKSHCRASMHLEHELGPVYNAVINYARIVELGNMYLGDRARESLDNFVEELHALYDEKSTTGSSMDPLMKESRRVYGDLCRAAEPYFEEEFGRARKHMIKKKVSLIDVCACSPSEAYKLLEDSDWQNMVFSKTFCEDYVFFGPVIKGYLTRALAKKFFDEVSDKTAAMVLEDKYF</sequence>
<evidence type="ECO:0000313" key="6">
    <source>
        <dbReference type="EMBL" id="KAL3384347.1"/>
    </source>
</evidence>
<feature type="domain" description="C2H2-type" evidence="5">
    <location>
        <begin position="30"/>
        <end position="58"/>
    </location>
</feature>
<dbReference type="InterPro" id="IPR002110">
    <property type="entry name" value="Ankyrin_rpt"/>
</dbReference>
<keyword evidence="4" id="KW-0479">Metal-binding</keyword>
<organism evidence="6 7">
    <name type="scientific">Trichogramma kaykai</name>
    <dbReference type="NCBI Taxonomy" id="54128"/>
    <lineage>
        <taxon>Eukaryota</taxon>
        <taxon>Metazoa</taxon>
        <taxon>Ecdysozoa</taxon>
        <taxon>Arthropoda</taxon>
        <taxon>Hexapoda</taxon>
        <taxon>Insecta</taxon>
        <taxon>Pterygota</taxon>
        <taxon>Neoptera</taxon>
        <taxon>Endopterygota</taxon>
        <taxon>Hymenoptera</taxon>
        <taxon>Apocrita</taxon>
        <taxon>Proctotrupomorpha</taxon>
        <taxon>Chalcidoidea</taxon>
        <taxon>Trichogrammatidae</taxon>
        <taxon>Trichogramma</taxon>
    </lineage>
</organism>
<keyword evidence="7" id="KW-1185">Reference proteome</keyword>
<dbReference type="Gene3D" id="3.30.160.60">
    <property type="entry name" value="Classic Zinc Finger"/>
    <property type="match status" value="2"/>
</dbReference>
<dbReference type="SMART" id="SM00355">
    <property type="entry name" value="ZnF_C2H2"/>
    <property type="match status" value="2"/>
</dbReference>
<dbReference type="Proteomes" id="UP001627154">
    <property type="component" value="Unassembled WGS sequence"/>
</dbReference>
<dbReference type="InterPro" id="IPR036236">
    <property type="entry name" value="Znf_C2H2_sf"/>
</dbReference>
<dbReference type="PROSITE" id="PS50088">
    <property type="entry name" value="ANK_REPEAT"/>
    <property type="match status" value="1"/>
</dbReference>